<evidence type="ECO:0000313" key="11">
    <source>
        <dbReference type="EMBL" id="ABP81698.1"/>
    </source>
</evidence>
<keyword evidence="5 10" id="KW-0145">Chemotaxis</keyword>
<dbReference type="PANTHER" id="PTHR35091">
    <property type="entry name" value="FLAGELLAR PROTEIN FLIL"/>
    <property type="match status" value="1"/>
</dbReference>
<protein>
    <recommendedName>
        <fullName evidence="10">Flagellar protein FliL</fullName>
    </recommendedName>
</protein>
<keyword evidence="10" id="KW-0997">Cell inner membrane</keyword>
<evidence type="ECO:0000256" key="7">
    <source>
        <dbReference type="ARBA" id="ARBA00022779"/>
    </source>
</evidence>
<accession>A4VRU7</accession>
<comment type="similarity">
    <text evidence="3 10">Belongs to the FliL family.</text>
</comment>
<evidence type="ECO:0000256" key="10">
    <source>
        <dbReference type="RuleBase" id="RU364125"/>
    </source>
</evidence>
<evidence type="ECO:0000256" key="9">
    <source>
        <dbReference type="ARBA" id="ARBA00023136"/>
    </source>
</evidence>
<dbReference type="AlphaFoldDB" id="A4VRU7"/>
<comment type="subcellular location">
    <subcellularLocation>
        <location evidence="10">Cell inner membrane</location>
    </subcellularLocation>
    <subcellularLocation>
        <location evidence="2">Cell membrane</location>
        <topology evidence="2">Single-pass membrane protein</topology>
    </subcellularLocation>
</comment>
<evidence type="ECO:0000256" key="3">
    <source>
        <dbReference type="ARBA" id="ARBA00008281"/>
    </source>
</evidence>
<evidence type="ECO:0000256" key="8">
    <source>
        <dbReference type="ARBA" id="ARBA00022989"/>
    </source>
</evidence>
<dbReference type="InterPro" id="IPR005503">
    <property type="entry name" value="FliL"/>
</dbReference>
<evidence type="ECO:0000256" key="2">
    <source>
        <dbReference type="ARBA" id="ARBA00004162"/>
    </source>
</evidence>
<dbReference type="PANTHER" id="PTHR35091:SF2">
    <property type="entry name" value="FLAGELLAR PROTEIN FLIL"/>
    <property type="match status" value="1"/>
</dbReference>
<sequence length="167" mass="18794">MAAYKWQAVVQRLGRCAVTGYAGRVSSLEPQRVRYLLFSMFFCLAVAGAAQANESADESAAPQTLYYALTPAMVGNYASGERLKYFKADVALRISSKEVEDRVKHHEPLIRHQLVMLFSEQTDETLGSVEAKELLRQEALKQVREVLEQEEGKPLVDDLLFNNLIIQ</sequence>
<gene>
    <name evidence="11" type="ordered locus">PST_4075</name>
</gene>
<evidence type="ECO:0000256" key="6">
    <source>
        <dbReference type="ARBA" id="ARBA00022692"/>
    </source>
</evidence>
<dbReference type="HOGENOM" id="CLU_099018_10_0_6"/>
<keyword evidence="7 10" id="KW-0283">Flagellar rotation</keyword>
<keyword evidence="8" id="KW-1133">Transmembrane helix</keyword>
<dbReference type="Pfam" id="PF03748">
    <property type="entry name" value="FliL"/>
    <property type="match status" value="1"/>
</dbReference>
<dbReference type="eggNOG" id="COG1580">
    <property type="taxonomic scope" value="Bacteria"/>
</dbReference>
<evidence type="ECO:0000256" key="1">
    <source>
        <dbReference type="ARBA" id="ARBA00002254"/>
    </source>
</evidence>
<comment type="function">
    <text evidence="1 10">Controls the rotational direction of flagella during chemotaxis.</text>
</comment>
<name>A4VRU7_STUS1</name>
<reference evidence="11 12" key="1">
    <citation type="journal article" date="2008" name="Proc. Natl. Acad. Sci. U.S.A.">
        <title>Nitrogen fixation island and rhizosphere competence traits in the genome of root-associated Pseudomonas stutzeri A1501.</title>
        <authorList>
            <person name="Yan Y."/>
            <person name="Yang J."/>
            <person name="Dou Y."/>
            <person name="Chen M."/>
            <person name="Ping S."/>
            <person name="Peng J."/>
            <person name="Lu W."/>
            <person name="Zhang W."/>
            <person name="Yao Z."/>
            <person name="Li H."/>
            <person name="Liu W."/>
            <person name="He S."/>
            <person name="Geng L."/>
            <person name="Zhang X."/>
            <person name="Yang F."/>
            <person name="Yu H."/>
            <person name="Zhan Y."/>
            <person name="Li D."/>
            <person name="Lin Z."/>
            <person name="Wang Y."/>
            <person name="Elmerich C."/>
            <person name="Lin M."/>
            <person name="Jin Q."/>
        </authorList>
    </citation>
    <scope>NUCLEOTIDE SEQUENCE [LARGE SCALE GENOMIC DNA]</scope>
    <source>
        <strain evidence="11 12">A1501</strain>
    </source>
</reference>
<dbReference type="GO" id="GO:0071978">
    <property type="term" value="P:bacterial-type flagellum-dependent swarming motility"/>
    <property type="evidence" value="ECO:0007669"/>
    <property type="project" value="TreeGrafter"/>
</dbReference>
<keyword evidence="11" id="KW-0969">Cilium</keyword>
<evidence type="ECO:0000313" key="12">
    <source>
        <dbReference type="Proteomes" id="UP000000233"/>
    </source>
</evidence>
<keyword evidence="12" id="KW-1185">Reference proteome</keyword>
<dbReference type="GO" id="GO:0005886">
    <property type="term" value="C:plasma membrane"/>
    <property type="evidence" value="ECO:0007669"/>
    <property type="project" value="UniProtKB-SubCell"/>
</dbReference>
<proteinExistence type="inferred from homology"/>
<keyword evidence="6" id="KW-0812">Transmembrane</keyword>
<dbReference type="GO" id="GO:0009425">
    <property type="term" value="C:bacterial-type flagellum basal body"/>
    <property type="evidence" value="ECO:0007669"/>
    <property type="project" value="InterPro"/>
</dbReference>
<dbReference type="Proteomes" id="UP000000233">
    <property type="component" value="Chromosome"/>
</dbReference>
<evidence type="ECO:0000256" key="5">
    <source>
        <dbReference type="ARBA" id="ARBA00022500"/>
    </source>
</evidence>
<keyword evidence="11" id="KW-0966">Cell projection</keyword>
<dbReference type="EMBL" id="CP000304">
    <property type="protein sequence ID" value="ABP81698.1"/>
    <property type="molecule type" value="Genomic_DNA"/>
</dbReference>
<dbReference type="KEGG" id="psa:PST_4075"/>
<dbReference type="GO" id="GO:0006935">
    <property type="term" value="P:chemotaxis"/>
    <property type="evidence" value="ECO:0007669"/>
    <property type="project" value="UniProtKB-KW"/>
</dbReference>
<evidence type="ECO:0000256" key="4">
    <source>
        <dbReference type="ARBA" id="ARBA00022475"/>
    </source>
</evidence>
<keyword evidence="11" id="KW-0282">Flagellum</keyword>
<organism evidence="11 12">
    <name type="scientific">Stutzerimonas stutzeri (strain A1501)</name>
    <name type="common">Pseudomonas stutzeri</name>
    <dbReference type="NCBI Taxonomy" id="379731"/>
    <lineage>
        <taxon>Bacteria</taxon>
        <taxon>Pseudomonadati</taxon>
        <taxon>Pseudomonadota</taxon>
        <taxon>Gammaproteobacteria</taxon>
        <taxon>Pseudomonadales</taxon>
        <taxon>Pseudomonadaceae</taxon>
        <taxon>Stutzerimonas</taxon>
    </lineage>
</organism>
<keyword evidence="9 10" id="KW-0472">Membrane</keyword>
<keyword evidence="4" id="KW-1003">Cell membrane</keyword>